<name>A0A2I0XE43_9ASPA</name>
<keyword evidence="4" id="KW-1185">Reference proteome</keyword>
<feature type="region of interest" description="Disordered" evidence="1">
    <location>
        <begin position="1"/>
        <end position="76"/>
    </location>
</feature>
<evidence type="ECO:0000259" key="2">
    <source>
        <dbReference type="Pfam" id="PF22936"/>
    </source>
</evidence>
<protein>
    <recommendedName>
        <fullName evidence="2">Retrovirus-related Pol polyprotein from transposon TNT 1-94-like beta-barrel domain-containing protein</fullName>
    </recommendedName>
</protein>
<feature type="domain" description="Retrovirus-related Pol polyprotein from transposon TNT 1-94-like beta-barrel" evidence="2">
    <location>
        <begin position="12"/>
        <end position="56"/>
    </location>
</feature>
<accession>A0A2I0XE43</accession>
<reference evidence="3 4" key="2">
    <citation type="journal article" date="2017" name="Nature">
        <title>The Apostasia genome and the evolution of orchids.</title>
        <authorList>
            <person name="Zhang G.Q."/>
            <person name="Liu K.W."/>
            <person name="Li Z."/>
            <person name="Lohaus R."/>
            <person name="Hsiao Y.Y."/>
            <person name="Niu S.C."/>
            <person name="Wang J.Y."/>
            <person name="Lin Y.C."/>
            <person name="Xu Q."/>
            <person name="Chen L.J."/>
            <person name="Yoshida K."/>
            <person name="Fujiwara S."/>
            <person name="Wang Z.W."/>
            <person name="Zhang Y.Q."/>
            <person name="Mitsuda N."/>
            <person name="Wang M."/>
            <person name="Liu G.H."/>
            <person name="Pecoraro L."/>
            <person name="Huang H.X."/>
            <person name="Xiao X.J."/>
            <person name="Lin M."/>
            <person name="Wu X.Y."/>
            <person name="Wu W.L."/>
            <person name="Chen Y.Y."/>
            <person name="Chang S.B."/>
            <person name="Sakamoto S."/>
            <person name="Ohme-Takagi M."/>
            <person name="Yagi M."/>
            <person name="Zeng S.J."/>
            <person name="Shen C.Y."/>
            <person name="Yeh C.M."/>
            <person name="Luo Y.B."/>
            <person name="Tsai W.C."/>
            <person name="Van de Peer Y."/>
            <person name="Liu Z.J."/>
        </authorList>
    </citation>
    <scope>NUCLEOTIDE SEQUENCE [LARGE SCALE GENOMIC DNA]</scope>
    <source>
        <tissue evidence="3">The whole plant</tissue>
    </source>
</reference>
<evidence type="ECO:0000256" key="1">
    <source>
        <dbReference type="SAM" id="MobiDB-lite"/>
    </source>
</evidence>
<proteinExistence type="predicted"/>
<dbReference type="EMBL" id="KZ501954">
    <property type="protein sequence ID" value="PKU86164.1"/>
    <property type="molecule type" value="Genomic_DNA"/>
</dbReference>
<evidence type="ECO:0000313" key="3">
    <source>
        <dbReference type="EMBL" id="PKU86164.1"/>
    </source>
</evidence>
<dbReference type="AlphaFoldDB" id="A0A2I0XE43"/>
<dbReference type="InterPro" id="IPR054722">
    <property type="entry name" value="PolX-like_BBD"/>
</dbReference>
<sequence>MIAGSDNNDDNWFLDSGASTHLTNSLDNMSISSPYQGSESVTIGDGSSLKISHTGAGILPTPSRHEDGQGYPPRTV</sequence>
<organism evidence="3 4">
    <name type="scientific">Dendrobium catenatum</name>
    <dbReference type="NCBI Taxonomy" id="906689"/>
    <lineage>
        <taxon>Eukaryota</taxon>
        <taxon>Viridiplantae</taxon>
        <taxon>Streptophyta</taxon>
        <taxon>Embryophyta</taxon>
        <taxon>Tracheophyta</taxon>
        <taxon>Spermatophyta</taxon>
        <taxon>Magnoliopsida</taxon>
        <taxon>Liliopsida</taxon>
        <taxon>Asparagales</taxon>
        <taxon>Orchidaceae</taxon>
        <taxon>Epidendroideae</taxon>
        <taxon>Malaxideae</taxon>
        <taxon>Dendrobiinae</taxon>
        <taxon>Dendrobium</taxon>
    </lineage>
</organism>
<feature type="compositionally biased region" description="Polar residues" evidence="1">
    <location>
        <begin position="17"/>
        <end position="41"/>
    </location>
</feature>
<dbReference type="Proteomes" id="UP000233837">
    <property type="component" value="Unassembled WGS sequence"/>
</dbReference>
<gene>
    <name evidence="3" type="ORF">MA16_Dca001995</name>
</gene>
<evidence type="ECO:0000313" key="4">
    <source>
        <dbReference type="Proteomes" id="UP000233837"/>
    </source>
</evidence>
<dbReference type="Pfam" id="PF22936">
    <property type="entry name" value="Pol_BBD"/>
    <property type="match status" value="1"/>
</dbReference>
<reference evidence="3 4" key="1">
    <citation type="journal article" date="2016" name="Sci. Rep.">
        <title>The Dendrobium catenatum Lindl. genome sequence provides insights into polysaccharide synthase, floral development and adaptive evolution.</title>
        <authorList>
            <person name="Zhang G.Q."/>
            <person name="Xu Q."/>
            <person name="Bian C."/>
            <person name="Tsai W.C."/>
            <person name="Yeh C.M."/>
            <person name="Liu K.W."/>
            <person name="Yoshida K."/>
            <person name="Zhang L.S."/>
            <person name="Chang S.B."/>
            <person name="Chen F."/>
            <person name="Shi Y."/>
            <person name="Su Y.Y."/>
            <person name="Zhang Y.Q."/>
            <person name="Chen L.J."/>
            <person name="Yin Y."/>
            <person name="Lin M."/>
            <person name="Huang H."/>
            <person name="Deng H."/>
            <person name="Wang Z.W."/>
            <person name="Zhu S.L."/>
            <person name="Zhao X."/>
            <person name="Deng C."/>
            <person name="Niu S.C."/>
            <person name="Huang J."/>
            <person name="Wang M."/>
            <person name="Liu G.H."/>
            <person name="Yang H.J."/>
            <person name="Xiao X.J."/>
            <person name="Hsiao Y.Y."/>
            <person name="Wu W.L."/>
            <person name="Chen Y.Y."/>
            <person name="Mitsuda N."/>
            <person name="Ohme-Takagi M."/>
            <person name="Luo Y.B."/>
            <person name="Van de Peer Y."/>
            <person name="Liu Z.J."/>
        </authorList>
    </citation>
    <scope>NUCLEOTIDE SEQUENCE [LARGE SCALE GENOMIC DNA]</scope>
    <source>
        <tissue evidence="3">The whole plant</tissue>
    </source>
</reference>